<comment type="caution">
    <text evidence="15">The sequence shown here is derived from an EMBL/GenBank/DDBJ whole genome shotgun (WGS) entry which is preliminary data.</text>
</comment>
<keyword evidence="5 15" id="KW-0067">ATP-binding</keyword>
<evidence type="ECO:0000256" key="8">
    <source>
        <dbReference type="ARBA" id="ARBA00055053"/>
    </source>
</evidence>
<keyword evidence="7 12" id="KW-0472">Membrane</keyword>
<dbReference type="EMBL" id="JACBZD010000001">
    <property type="protein sequence ID" value="NYI03387.1"/>
    <property type="molecule type" value="Genomic_DNA"/>
</dbReference>
<evidence type="ECO:0000256" key="10">
    <source>
        <dbReference type="ARBA" id="ARBA00071747"/>
    </source>
</evidence>
<dbReference type="PANTHER" id="PTHR43394:SF1">
    <property type="entry name" value="ATP-BINDING CASSETTE SUB-FAMILY B MEMBER 10, MITOCHONDRIAL"/>
    <property type="match status" value="1"/>
</dbReference>
<dbReference type="InterPro" id="IPR003439">
    <property type="entry name" value="ABC_transporter-like_ATP-bd"/>
</dbReference>
<dbReference type="PROSITE" id="PS50893">
    <property type="entry name" value="ABC_TRANSPORTER_2"/>
    <property type="match status" value="1"/>
</dbReference>
<dbReference type="FunFam" id="3.40.50.300:FF:000287">
    <property type="entry name" value="Multidrug ABC transporter ATP-binding protein"/>
    <property type="match status" value="1"/>
</dbReference>
<dbReference type="InterPro" id="IPR003593">
    <property type="entry name" value="AAA+_ATPase"/>
</dbReference>
<dbReference type="SUPFAM" id="SSF90123">
    <property type="entry name" value="ABC transporter transmembrane region"/>
    <property type="match status" value="1"/>
</dbReference>
<evidence type="ECO:0000256" key="2">
    <source>
        <dbReference type="ARBA" id="ARBA00022448"/>
    </source>
</evidence>
<sequence length="692" mass="73736">MTTTDRGPGRPGADDGPKAAGPAGKGSDPVKAGSGPTPARTVPARGPGPGAGGPGGPMRGAGGLPTERSIDFRGSSRRLLRMMGPERPLIAAVLALGVIGVSMGVLGTRVLGYATDRIFAGVVGRSLPPDTTPEEAAEALRARGDDTLADMVTAMDVIPGRGIDFGEVGTVLLGALAAFVLASTFTFLQGRLTTTIVQRTAFRLREQAETKLSRLPLGYFDRQPRGEVLSRTTNDIDNIGQTLQQAFSQMVTSLLTIVGVLAMMLWISPLMALVALVTVPVSFFVVRAIGRRAQPQFVKQWATTGKLNAHIEEMYTGHALVKVFGRQQEATDVFDQHNEALFTSSFRAQFISGVIQPAMMFVGNLNYVLVAVIGGLRVASGGMSLGDVQAFIQYSRQFSQPITQVASMANLLQSGVASAERVFDLLDAEEQKPDPAEPLRPERVTGRVAFENVSFRYEPDKPLIENLSLSVEPGQTVAIVGPTGAGKSTLVNLLMRFYEVTGGRITVDGVDVARMSRQELRGRIGMVLQDTWLFGGTIAENIAYGAADASRERVVAAAKATHADRFVSTLPDGYDTVMDEEGSGVSAGEKQLVTIARAFLTEPSILVLDEATSSVDTRTEVLIQRAMTSLREGRTSFVIAHRLSTIRDADVILVMESGRIVEQGTHTELLAAGGAYARLYAAQFAQAVAEVD</sequence>
<dbReference type="Pfam" id="PF00664">
    <property type="entry name" value="ABC_membrane"/>
    <property type="match status" value="1"/>
</dbReference>
<proteinExistence type="inferred from homology"/>
<keyword evidence="6 12" id="KW-1133">Transmembrane helix</keyword>
<name>A0A852ZPI0_9ACTN</name>
<feature type="compositionally biased region" description="Gly residues" evidence="11">
    <location>
        <begin position="47"/>
        <end position="63"/>
    </location>
</feature>
<keyword evidence="4" id="KW-0547">Nucleotide-binding</keyword>
<dbReference type="AlphaFoldDB" id="A0A852ZPI0"/>
<comment type="function">
    <text evidence="8">ABC transporter involved in fatty acid import. Transmembrane domains (TMD) form a pore in the membrane and the ATP-binding domain (NBD) is responsible for energy generation.</text>
</comment>
<keyword evidence="16" id="KW-1185">Reference proteome</keyword>
<keyword evidence="3 12" id="KW-0812">Transmembrane</keyword>
<comment type="subcellular location">
    <subcellularLocation>
        <location evidence="1">Cell membrane</location>
        <topology evidence="1">Multi-pass membrane protein</topology>
    </subcellularLocation>
</comment>
<evidence type="ECO:0000256" key="4">
    <source>
        <dbReference type="ARBA" id="ARBA00022741"/>
    </source>
</evidence>
<reference evidence="15 16" key="1">
    <citation type="submission" date="2020-07" db="EMBL/GenBank/DDBJ databases">
        <title>Sequencing the genomes of 1000 actinobacteria strains.</title>
        <authorList>
            <person name="Klenk H.-P."/>
        </authorList>
    </citation>
    <scope>NUCLEOTIDE SEQUENCE [LARGE SCALE GENOMIC DNA]</scope>
    <source>
        <strain evidence="15 16">DSM 42178</strain>
    </source>
</reference>
<dbReference type="GO" id="GO:0005886">
    <property type="term" value="C:plasma membrane"/>
    <property type="evidence" value="ECO:0007669"/>
    <property type="project" value="UniProtKB-SubCell"/>
</dbReference>
<dbReference type="PANTHER" id="PTHR43394">
    <property type="entry name" value="ATP-DEPENDENT PERMEASE MDL1, MITOCHONDRIAL"/>
    <property type="match status" value="1"/>
</dbReference>
<feature type="transmembrane region" description="Helical" evidence="12">
    <location>
        <begin position="168"/>
        <end position="188"/>
    </location>
</feature>
<evidence type="ECO:0000256" key="12">
    <source>
        <dbReference type="SAM" id="Phobius"/>
    </source>
</evidence>
<feature type="domain" description="ABC transporter" evidence="13">
    <location>
        <begin position="448"/>
        <end position="682"/>
    </location>
</feature>
<dbReference type="Gene3D" id="3.40.50.300">
    <property type="entry name" value="P-loop containing nucleotide triphosphate hydrolases"/>
    <property type="match status" value="1"/>
</dbReference>
<dbReference type="CDD" id="cd18547">
    <property type="entry name" value="ABC_6TM_Tm288_like"/>
    <property type="match status" value="1"/>
</dbReference>
<keyword evidence="2" id="KW-0813">Transport</keyword>
<dbReference type="InterPro" id="IPR011527">
    <property type="entry name" value="ABC1_TM_dom"/>
</dbReference>
<protein>
    <recommendedName>
        <fullName evidence="10">Fatty acid ABC transporter ATP-binding/permease protein</fullName>
    </recommendedName>
</protein>
<dbReference type="Gene3D" id="1.20.1560.10">
    <property type="entry name" value="ABC transporter type 1, transmembrane domain"/>
    <property type="match status" value="1"/>
</dbReference>
<evidence type="ECO:0000259" key="14">
    <source>
        <dbReference type="PROSITE" id="PS50929"/>
    </source>
</evidence>
<feature type="domain" description="ABC transmembrane type-1" evidence="14">
    <location>
        <begin position="91"/>
        <end position="414"/>
    </location>
</feature>
<evidence type="ECO:0000256" key="9">
    <source>
        <dbReference type="ARBA" id="ARBA00061644"/>
    </source>
</evidence>
<evidence type="ECO:0000256" key="1">
    <source>
        <dbReference type="ARBA" id="ARBA00004651"/>
    </source>
</evidence>
<gene>
    <name evidence="15" type="ORF">FHU37_000330</name>
</gene>
<evidence type="ECO:0000256" key="11">
    <source>
        <dbReference type="SAM" id="MobiDB-lite"/>
    </source>
</evidence>
<organism evidence="15 16">
    <name type="scientific">Allostreptomyces psammosilenae</name>
    <dbReference type="NCBI Taxonomy" id="1892865"/>
    <lineage>
        <taxon>Bacteria</taxon>
        <taxon>Bacillati</taxon>
        <taxon>Actinomycetota</taxon>
        <taxon>Actinomycetes</taxon>
        <taxon>Kitasatosporales</taxon>
        <taxon>Streptomycetaceae</taxon>
        <taxon>Allostreptomyces</taxon>
    </lineage>
</organism>
<dbReference type="GO" id="GO:0005524">
    <property type="term" value="F:ATP binding"/>
    <property type="evidence" value="ECO:0007669"/>
    <property type="project" value="UniProtKB-KW"/>
</dbReference>
<evidence type="ECO:0000313" key="16">
    <source>
        <dbReference type="Proteomes" id="UP000567795"/>
    </source>
</evidence>
<dbReference type="Pfam" id="PF00005">
    <property type="entry name" value="ABC_tran"/>
    <property type="match status" value="1"/>
</dbReference>
<dbReference type="SMART" id="SM00382">
    <property type="entry name" value="AAA"/>
    <property type="match status" value="1"/>
</dbReference>
<dbReference type="InterPro" id="IPR036640">
    <property type="entry name" value="ABC1_TM_sf"/>
</dbReference>
<dbReference type="Proteomes" id="UP000567795">
    <property type="component" value="Unassembled WGS sequence"/>
</dbReference>
<evidence type="ECO:0000256" key="3">
    <source>
        <dbReference type="ARBA" id="ARBA00022692"/>
    </source>
</evidence>
<feature type="transmembrane region" description="Helical" evidence="12">
    <location>
        <begin position="88"/>
        <end position="107"/>
    </location>
</feature>
<evidence type="ECO:0000256" key="5">
    <source>
        <dbReference type="ARBA" id="ARBA00022840"/>
    </source>
</evidence>
<evidence type="ECO:0000256" key="6">
    <source>
        <dbReference type="ARBA" id="ARBA00022989"/>
    </source>
</evidence>
<dbReference type="GO" id="GO:0016887">
    <property type="term" value="F:ATP hydrolysis activity"/>
    <property type="evidence" value="ECO:0007669"/>
    <property type="project" value="InterPro"/>
</dbReference>
<evidence type="ECO:0000259" key="13">
    <source>
        <dbReference type="PROSITE" id="PS50893"/>
    </source>
</evidence>
<feature type="region of interest" description="Disordered" evidence="11">
    <location>
        <begin position="1"/>
        <end position="69"/>
    </location>
</feature>
<dbReference type="InterPro" id="IPR027417">
    <property type="entry name" value="P-loop_NTPase"/>
</dbReference>
<dbReference type="GO" id="GO:0015421">
    <property type="term" value="F:ABC-type oligopeptide transporter activity"/>
    <property type="evidence" value="ECO:0007669"/>
    <property type="project" value="TreeGrafter"/>
</dbReference>
<dbReference type="CDD" id="cd03254">
    <property type="entry name" value="ABCC_Glucan_exporter_like"/>
    <property type="match status" value="1"/>
</dbReference>
<dbReference type="InterPro" id="IPR017871">
    <property type="entry name" value="ABC_transporter-like_CS"/>
</dbReference>
<comment type="similarity">
    <text evidence="9">Belongs to the ABC transporter superfamily. Lipid exporter (TC 3.A.1.106) family.</text>
</comment>
<accession>A0A852ZPI0</accession>
<dbReference type="PROSITE" id="PS50929">
    <property type="entry name" value="ABC_TM1F"/>
    <property type="match status" value="1"/>
</dbReference>
<dbReference type="InterPro" id="IPR039421">
    <property type="entry name" value="Type_1_exporter"/>
</dbReference>
<dbReference type="SUPFAM" id="SSF52540">
    <property type="entry name" value="P-loop containing nucleoside triphosphate hydrolases"/>
    <property type="match status" value="1"/>
</dbReference>
<evidence type="ECO:0000256" key="7">
    <source>
        <dbReference type="ARBA" id="ARBA00023136"/>
    </source>
</evidence>
<feature type="transmembrane region" description="Helical" evidence="12">
    <location>
        <begin position="246"/>
        <end position="267"/>
    </location>
</feature>
<evidence type="ECO:0000313" key="15">
    <source>
        <dbReference type="EMBL" id="NYI03387.1"/>
    </source>
</evidence>
<feature type="transmembrane region" description="Helical" evidence="12">
    <location>
        <begin position="273"/>
        <end position="290"/>
    </location>
</feature>
<dbReference type="PROSITE" id="PS00211">
    <property type="entry name" value="ABC_TRANSPORTER_1"/>
    <property type="match status" value="1"/>
</dbReference>